<accession>A0A2H3TD99</accession>
<gene>
    <name evidence="1" type="ORF">FRV6_05173</name>
</gene>
<dbReference type="Proteomes" id="UP000219369">
    <property type="component" value="Unassembled WGS sequence"/>
</dbReference>
<name>A0A2H3TD99_FUSOX</name>
<protein>
    <submittedName>
        <fullName evidence="1">Uncharacterized protein</fullName>
    </submittedName>
</protein>
<dbReference type="EMBL" id="FMJY01000003">
    <property type="protein sequence ID" value="SCO80960.1"/>
    <property type="molecule type" value="Genomic_DNA"/>
</dbReference>
<reference evidence="2" key="1">
    <citation type="submission" date="2016-09" db="EMBL/GenBank/DDBJ databases">
        <authorList>
            <person name="Guldener U."/>
        </authorList>
    </citation>
    <scope>NUCLEOTIDE SEQUENCE [LARGE SCALE GENOMIC DNA]</scope>
    <source>
        <strain evidence="2">V64-1</strain>
    </source>
</reference>
<proteinExistence type="predicted"/>
<dbReference type="AlphaFoldDB" id="A0A2H3TD99"/>
<evidence type="ECO:0000313" key="2">
    <source>
        <dbReference type="Proteomes" id="UP000219369"/>
    </source>
</evidence>
<organism evidence="1 2">
    <name type="scientific">Fusarium oxysporum</name>
    <name type="common">Fusarium vascular wilt</name>
    <dbReference type="NCBI Taxonomy" id="5507"/>
    <lineage>
        <taxon>Eukaryota</taxon>
        <taxon>Fungi</taxon>
        <taxon>Dikarya</taxon>
        <taxon>Ascomycota</taxon>
        <taxon>Pezizomycotina</taxon>
        <taxon>Sordariomycetes</taxon>
        <taxon>Hypocreomycetidae</taxon>
        <taxon>Hypocreales</taxon>
        <taxon>Nectriaceae</taxon>
        <taxon>Fusarium</taxon>
        <taxon>Fusarium oxysporum species complex</taxon>
    </lineage>
</organism>
<sequence length="79" mass="9098">MVLVSDHVGHWIYIATMGFKKLKPVYAHVELATEVKPNSDRTTVKNQWQQMGPRLHSEDTLQVTKRKARRYICSSTTLA</sequence>
<evidence type="ECO:0000313" key="1">
    <source>
        <dbReference type="EMBL" id="SCO80960.1"/>
    </source>
</evidence>